<dbReference type="PANTHER" id="PTHR42711">
    <property type="entry name" value="ABC TRANSPORTER ATP-BINDING PROTEIN"/>
    <property type="match status" value="1"/>
</dbReference>
<dbReference type="CDD" id="cd03230">
    <property type="entry name" value="ABC_DR_subfamily_A"/>
    <property type="match status" value="1"/>
</dbReference>
<dbReference type="InterPro" id="IPR050763">
    <property type="entry name" value="ABC_transporter_ATP-binding"/>
</dbReference>
<dbReference type="InterPro" id="IPR003439">
    <property type="entry name" value="ABC_transporter-like_ATP-bd"/>
</dbReference>
<dbReference type="SUPFAM" id="SSF52540">
    <property type="entry name" value="P-loop containing nucleoside triphosphate hydrolases"/>
    <property type="match status" value="1"/>
</dbReference>
<evidence type="ECO:0000256" key="4">
    <source>
        <dbReference type="ARBA" id="ARBA00022840"/>
    </source>
</evidence>
<dbReference type="Gene3D" id="3.40.50.300">
    <property type="entry name" value="P-loop containing nucleotide triphosphate hydrolases"/>
    <property type="match status" value="1"/>
</dbReference>
<name>A0A1H0N976_9CLOT</name>
<dbReference type="PROSITE" id="PS50893">
    <property type="entry name" value="ABC_TRANSPORTER_2"/>
    <property type="match status" value="1"/>
</dbReference>
<keyword evidence="6" id="KW-1185">Reference proteome</keyword>
<proteinExistence type="inferred from homology"/>
<comment type="similarity">
    <text evidence="1">Belongs to the ABC transporter superfamily.</text>
</comment>
<evidence type="ECO:0000256" key="3">
    <source>
        <dbReference type="ARBA" id="ARBA00022741"/>
    </source>
</evidence>
<dbReference type="GeneID" id="65310872"/>
<dbReference type="GO" id="GO:0016887">
    <property type="term" value="F:ATP hydrolysis activity"/>
    <property type="evidence" value="ECO:0007669"/>
    <property type="project" value="InterPro"/>
</dbReference>
<evidence type="ECO:0000256" key="1">
    <source>
        <dbReference type="ARBA" id="ARBA00005417"/>
    </source>
</evidence>
<dbReference type="OrthoDB" id="9804819at2"/>
<keyword evidence="4 5" id="KW-0067">ATP-binding</keyword>
<dbReference type="InterPro" id="IPR027417">
    <property type="entry name" value="P-loop_NTPase"/>
</dbReference>
<dbReference type="EMBL" id="FNJM01000001">
    <property type="protein sequence ID" value="SDO89211.1"/>
    <property type="molecule type" value="Genomic_DNA"/>
</dbReference>
<evidence type="ECO:0000313" key="6">
    <source>
        <dbReference type="Proteomes" id="UP000198597"/>
    </source>
</evidence>
<evidence type="ECO:0000256" key="2">
    <source>
        <dbReference type="ARBA" id="ARBA00022448"/>
    </source>
</evidence>
<dbReference type="GO" id="GO:0005524">
    <property type="term" value="F:ATP binding"/>
    <property type="evidence" value="ECO:0007669"/>
    <property type="project" value="UniProtKB-KW"/>
</dbReference>
<evidence type="ECO:0000313" key="5">
    <source>
        <dbReference type="EMBL" id="SDO89211.1"/>
    </source>
</evidence>
<dbReference type="STRING" id="94869.SAMN04488529_101744"/>
<organism evidence="5 6">
    <name type="scientific">Clostridium gasigenes</name>
    <dbReference type="NCBI Taxonomy" id="94869"/>
    <lineage>
        <taxon>Bacteria</taxon>
        <taxon>Bacillati</taxon>
        <taxon>Bacillota</taxon>
        <taxon>Clostridia</taxon>
        <taxon>Eubacteriales</taxon>
        <taxon>Clostridiaceae</taxon>
        <taxon>Clostridium</taxon>
    </lineage>
</organism>
<dbReference type="InterPro" id="IPR003593">
    <property type="entry name" value="AAA+_ATPase"/>
</dbReference>
<dbReference type="Proteomes" id="UP000198597">
    <property type="component" value="Unassembled WGS sequence"/>
</dbReference>
<protein>
    <submittedName>
        <fullName evidence="5">ABC-2 type transport system ATP-binding protein</fullName>
    </submittedName>
</protein>
<dbReference type="PANTHER" id="PTHR42711:SF5">
    <property type="entry name" value="ABC TRANSPORTER ATP-BINDING PROTEIN NATA"/>
    <property type="match status" value="1"/>
</dbReference>
<dbReference type="RefSeq" id="WP_089965949.1">
    <property type="nucleotide sequence ID" value="NZ_CP071376.1"/>
</dbReference>
<dbReference type="AlphaFoldDB" id="A0A1H0N976"/>
<dbReference type="SMART" id="SM00382">
    <property type="entry name" value="AAA"/>
    <property type="match status" value="1"/>
</dbReference>
<gene>
    <name evidence="5" type="ORF">SAMN04488529_101744</name>
</gene>
<accession>A0A1H0N976</accession>
<keyword evidence="2" id="KW-0813">Transport</keyword>
<reference evidence="5 6" key="1">
    <citation type="submission" date="2016-10" db="EMBL/GenBank/DDBJ databases">
        <authorList>
            <person name="de Groot N.N."/>
        </authorList>
    </citation>
    <scope>NUCLEOTIDE SEQUENCE [LARGE SCALE GENOMIC DNA]</scope>
    <source>
        <strain evidence="5 6">DSM 12272</strain>
    </source>
</reference>
<dbReference type="Pfam" id="PF00005">
    <property type="entry name" value="ABC_tran"/>
    <property type="match status" value="1"/>
</dbReference>
<sequence>MLEVKNLSLKFGEKKVIDNISLQVEKGKILGIIGPSGVGKTSLIRALVGIYEGDLGQVLVDGENLYDNSSAKKKIAYVPDEHNSFSLIKLADIVEFYRSIYPKFNENKFNKINKIFKIPLEKRFFQLSKGMKVRVNLMLAFSIGGEYLVLDEPTSGLDPILKEKVLKLIIREVQKFGAGVIISSHHLDELERVCDNIIIIDNGKIAYHNSLEEMKKNIKKIQVAFEAPIYEEDLDIEGIFSITHLGRVFTIITDRYDEDFKNKLNKFNPLFIEEINLSLEEVFIYKLDKGDNYEEIFK</sequence>
<keyword evidence="3" id="KW-0547">Nucleotide-binding</keyword>